<sequence>MPSSSTRRACTICRRRKVKCDGLPTCRNCQAANAPCQYPPPRRRGPKPAKLLDNRPRQPLNTTSPAADQPREAKCLASPTVNVSSSSPVFDSSLVGGLSPSLLFEPPDIQSQTVVRVHLELLTGLSAASPPITAATIADQCISLYTQYVFGAIPICHEATLRAGVSRFFIPFPIVRNTDDDHAWALHSFAADDEQERFKVLRNFTLLTALCAVVSYAVPETLLPSKQLTAQLFLRASRNMLAIYEDYDLEQPNSSSLSIRLLLSSAIQQATGKNGLSINILNQAGLLAMRMRLYDETSLEGKDPIEETILRNAFWQLYVCDKTAMVMRNRPVMIHETLFETAFTLKTHSTSSVPLFDHIQGLNGSEVENRLLEGFHVIRRLWTIAADVTQAMKLKFSRSLTSHAVRENHGESISKLSEAYLEMINLTNNFPVTADLPGESPIYSIQVGAQHPSDILQRQRTTYLLTIHTIKIFLLNSAIQCDMPQVMGLSAEPQVLAIRQIELTQDFINTLKSVPFLHLQAEGEHCYTETG</sequence>
<organism evidence="1 2">
    <name type="scientific">Colletotrichum truncatum</name>
    <name type="common">Anthracnose fungus</name>
    <name type="synonym">Colletotrichum capsici</name>
    <dbReference type="NCBI Taxonomy" id="5467"/>
    <lineage>
        <taxon>Eukaryota</taxon>
        <taxon>Fungi</taxon>
        <taxon>Dikarya</taxon>
        <taxon>Ascomycota</taxon>
        <taxon>Pezizomycotina</taxon>
        <taxon>Sordariomycetes</taxon>
        <taxon>Hypocreomycetidae</taxon>
        <taxon>Glomerellales</taxon>
        <taxon>Glomerellaceae</taxon>
        <taxon>Colletotrichum</taxon>
        <taxon>Colletotrichum truncatum species complex</taxon>
    </lineage>
</organism>
<reference evidence="1 2" key="1">
    <citation type="journal article" date="2020" name="Phytopathology">
        <title>Genome Sequence Resources of Colletotrichum truncatum, C. plurivorum, C. musicola, and C. sojae: Four Species Pathogenic to Soybean (Glycine max).</title>
        <authorList>
            <person name="Rogerio F."/>
            <person name="Boufleur T.R."/>
            <person name="Ciampi-Guillardi M."/>
            <person name="Sukno S.A."/>
            <person name="Thon M.R."/>
            <person name="Massola Junior N.S."/>
            <person name="Baroncelli R."/>
        </authorList>
    </citation>
    <scope>NUCLEOTIDE SEQUENCE [LARGE SCALE GENOMIC DNA]</scope>
    <source>
        <strain evidence="1 2">CMES1059</strain>
    </source>
</reference>
<evidence type="ECO:0000313" key="2">
    <source>
        <dbReference type="Proteomes" id="UP000805649"/>
    </source>
</evidence>
<gene>
    <name evidence="1" type="ORF">CTRU02_202726</name>
</gene>
<protein>
    <submittedName>
        <fullName evidence="1">C6 transcription factor</fullName>
    </submittedName>
</protein>
<name>A0ACC3ZL51_COLTU</name>
<evidence type="ECO:0000313" key="1">
    <source>
        <dbReference type="EMBL" id="KAL0944839.1"/>
    </source>
</evidence>
<dbReference type="Proteomes" id="UP000805649">
    <property type="component" value="Unassembled WGS sequence"/>
</dbReference>
<accession>A0ACC3ZL51</accession>
<comment type="caution">
    <text evidence="1">The sequence shown here is derived from an EMBL/GenBank/DDBJ whole genome shotgun (WGS) entry which is preliminary data.</text>
</comment>
<keyword evidence="2" id="KW-1185">Reference proteome</keyword>
<proteinExistence type="predicted"/>
<dbReference type="EMBL" id="VUJX02000001">
    <property type="protein sequence ID" value="KAL0944839.1"/>
    <property type="molecule type" value="Genomic_DNA"/>
</dbReference>